<feature type="transmembrane region" description="Helical" evidence="8">
    <location>
        <begin position="338"/>
        <end position="355"/>
    </location>
</feature>
<feature type="transmembrane region" description="Helical" evidence="8">
    <location>
        <begin position="18"/>
        <end position="42"/>
    </location>
</feature>
<comment type="similarity">
    <text evidence="2">Belongs to the major facilitator superfamily. EmrB family.</text>
</comment>
<keyword evidence="7 8" id="KW-0472">Membrane</keyword>
<evidence type="ECO:0000256" key="1">
    <source>
        <dbReference type="ARBA" id="ARBA00004651"/>
    </source>
</evidence>
<accession>A0ABQ3VHB4</accession>
<dbReference type="PROSITE" id="PS50850">
    <property type="entry name" value="MFS"/>
    <property type="match status" value="1"/>
</dbReference>
<dbReference type="InterPro" id="IPR036259">
    <property type="entry name" value="MFS_trans_sf"/>
</dbReference>
<dbReference type="InterPro" id="IPR020846">
    <property type="entry name" value="MFS_dom"/>
</dbReference>
<dbReference type="SUPFAM" id="SSF103473">
    <property type="entry name" value="MFS general substrate transporter"/>
    <property type="match status" value="1"/>
</dbReference>
<comment type="subcellular location">
    <subcellularLocation>
        <location evidence="1">Cell membrane</location>
        <topology evidence="1">Multi-pass membrane protein</topology>
    </subcellularLocation>
</comment>
<feature type="transmembrane region" description="Helical" evidence="8">
    <location>
        <begin position="278"/>
        <end position="302"/>
    </location>
</feature>
<evidence type="ECO:0000256" key="6">
    <source>
        <dbReference type="ARBA" id="ARBA00022989"/>
    </source>
</evidence>
<feature type="domain" description="Major facilitator superfamily (MFS) profile" evidence="9">
    <location>
        <begin position="20"/>
        <end position="490"/>
    </location>
</feature>
<dbReference type="EMBL" id="BNJJ01000007">
    <property type="protein sequence ID" value="GHO84753.1"/>
    <property type="molecule type" value="Genomic_DNA"/>
</dbReference>
<name>A0ABQ3VHB4_9CHLR</name>
<feature type="transmembrane region" description="Helical" evidence="8">
    <location>
        <begin position="467"/>
        <end position="485"/>
    </location>
</feature>
<evidence type="ECO:0000256" key="7">
    <source>
        <dbReference type="ARBA" id="ARBA00023136"/>
    </source>
</evidence>
<dbReference type="Gene3D" id="1.20.1720.10">
    <property type="entry name" value="Multidrug resistance protein D"/>
    <property type="match status" value="1"/>
</dbReference>
<feature type="transmembrane region" description="Helical" evidence="8">
    <location>
        <begin position="172"/>
        <end position="193"/>
    </location>
</feature>
<dbReference type="NCBIfam" id="TIGR00711">
    <property type="entry name" value="efflux_EmrB"/>
    <property type="match status" value="1"/>
</dbReference>
<dbReference type="CDD" id="cd17503">
    <property type="entry name" value="MFS_LmrB_MDR_like"/>
    <property type="match status" value="1"/>
</dbReference>
<feature type="transmembrane region" description="Helical" evidence="8">
    <location>
        <begin position="86"/>
        <end position="105"/>
    </location>
</feature>
<sequence>MTFPTQASTSRQGLPYKWIVILVVVFGAFMTILDQTIINIALPRLQTAFHAPLNIVQWSITAYILTQGVMTPTTAFFVDRIGGKRFYLLALGIFTIGSALCGLAWSLPTLIIFRILQGVGGAFLYPVAITLVYREFPPQQRGIASAALGVAALLAPAIGPTLGGYLVTYSDWPYIFFINVPLGIIGIILGIWLLREIRSETQTRFDLAGFLLAASGLTALLYALSDASTDGWGAQKIVGLLVVSLLLLSAFVVTELWRARRSRTVLLDLRLFANGPFLFSNLASALITFVFFGGLFLFPIYLQNLRGLSALQSGLLLLPQAFASICMALLGGRLVDRFGARPVVIPGLLIMTFTLWQCANLQLSTSFWWLIVLYLLRGVALGLIIQPLNASALQDMRPHQFAQASSLYTVVRFVSTSLGIAILATLIQSQAKTHASELIKQALRNHSGSGAMRLIENQAMMQALQDAFWLSVVVALVGVLAGAFIRSRRVHDLSKEEELTLRSAMMVE</sequence>
<feature type="transmembrane region" description="Helical" evidence="8">
    <location>
        <begin position="237"/>
        <end position="257"/>
    </location>
</feature>
<evidence type="ECO:0000256" key="2">
    <source>
        <dbReference type="ARBA" id="ARBA00008537"/>
    </source>
</evidence>
<keyword evidence="4" id="KW-1003">Cell membrane</keyword>
<comment type="caution">
    <text evidence="10">The sequence shown here is derived from an EMBL/GenBank/DDBJ whole genome shotgun (WGS) entry which is preliminary data.</text>
</comment>
<evidence type="ECO:0000256" key="4">
    <source>
        <dbReference type="ARBA" id="ARBA00022475"/>
    </source>
</evidence>
<evidence type="ECO:0000256" key="8">
    <source>
        <dbReference type="SAM" id="Phobius"/>
    </source>
</evidence>
<dbReference type="PANTHER" id="PTHR42718">
    <property type="entry name" value="MAJOR FACILITATOR SUPERFAMILY MULTIDRUG TRANSPORTER MFSC"/>
    <property type="match status" value="1"/>
</dbReference>
<feature type="transmembrane region" description="Helical" evidence="8">
    <location>
        <begin position="205"/>
        <end position="225"/>
    </location>
</feature>
<feature type="transmembrane region" description="Helical" evidence="8">
    <location>
        <begin position="367"/>
        <end position="385"/>
    </location>
</feature>
<feature type="transmembrane region" description="Helical" evidence="8">
    <location>
        <begin position="308"/>
        <end position="331"/>
    </location>
</feature>
<dbReference type="Proteomes" id="UP000635565">
    <property type="component" value="Unassembled WGS sequence"/>
</dbReference>
<proteinExistence type="inferred from homology"/>
<protein>
    <submittedName>
        <fullName evidence="10">MFS transporter</fullName>
    </submittedName>
</protein>
<feature type="transmembrane region" description="Helical" evidence="8">
    <location>
        <begin position="111"/>
        <end position="133"/>
    </location>
</feature>
<dbReference type="Pfam" id="PF07690">
    <property type="entry name" value="MFS_1"/>
    <property type="match status" value="1"/>
</dbReference>
<keyword evidence="6 8" id="KW-1133">Transmembrane helix</keyword>
<dbReference type="InterPro" id="IPR004638">
    <property type="entry name" value="EmrB-like"/>
</dbReference>
<feature type="transmembrane region" description="Helical" evidence="8">
    <location>
        <begin position="145"/>
        <end position="166"/>
    </location>
</feature>
<evidence type="ECO:0000313" key="10">
    <source>
        <dbReference type="EMBL" id="GHO84753.1"/>
    </source>
</evidence>
<gene>
    <name evidence="10" type="ORF">KSZ_27590</name>
</gene>
<keyword evidence="5 8" id="KW-0812">Transmembrane</keyword>
<dbReference type="InterPro" id="IPR011701">
    <property type="entry name" value="MFS"/>
</dbReference>
<keyword evidence="3" id="KW-0813">Transport</keyword>
<evidence type="ECO:0000256" key="3">
    <source>
        <dbReference type="ARBA" id="ARBA00022448"/>
    </source>
</evidence>
<evidence type="ECO:0000259" key="9">
    <source>
        <dbReference type="PROSITE" id="PS50850"/>
    </source>
</evidence>
<dbReference type="PANTHER" id="PTHR42718:SF9">
    <property type="entry name" value="MAJOR FACILITATOR SUPERFAMILY MULTIDRUG TRANSPORTER MFSC"/>
    <property type="match status" value="1"/>
</dbReference>
<keyword evidence="11" id="KW-1185">Reference proteome</keyword>
<dbReference type="PRINTS" id="PR01036">
    <property type="entry name" value="TCRTETB"/>
</dbReference>
<feature type="transmembrane region" description="Helical" evidence="8">
    <location>
        <begin position="406"/>
        <end position="427"/>
    </location>
</feature>
<evidence type="ECO:0000256" key="5">
    <source>
        <dbReference type="ARBA" id="ARBA00022692"/>
    </source>
</evidence>
<dbReference type="RefSeq" id="WP_201362385.1">
    <property type="nucleotide sequence ID" value="NZ_BNJJ01000007.1"/>
</dbReference>
<reference evidence="10 11" key="1">
    <citation type="journal article" date="2021" name="Int. J. Syst. Evol. Microbiol.">
        <title>Reticulibacter mediterranei gen. nov., sp. nov., within the new family Reticulibacteraceae fam. nov., and Ktedonospora formicarum gen. nov., sp. nov., Ktedonobacter robiniae sp. nov., Dictyobacter formicarum sp. nov. and Dictyobacter arantiisoli sp. nov., belonging to the class Ktedonobacteria.</title>
        <authorList>
            <person name="Yabe S."/>
            <person name="Zheng Y."/>
            <person name="Wang C.M."/>
            <person name="Sakai Y."/>
            <person name="Abe K."/>
            <person name="Yokota A."/>
            <person name="Donadio S."/>
            <person name="Cavaletti L."/>
            <person name="Monciardini P."/>
        </authorList>
    </citation>
    <scope>NUCLEOTIDE SEQUENCE [LARGE SCALE GENOMIC DNA]</scope>
    <source>
        <strain evidence="10 11">SOSP1-9</strain>
    </source>
</reference>
<dbReference type="Gene3D" id="1.20.1250.20">
    <property type="entry name" value="MFS general substrate transporter like domains"/>
    <property type="match status" value="1"/>
</dbReference>
<organism evidence="10 11">
    <name type="scientific">Dictyobacter formicarum</name>
    <dbReference type="NCBI Taxonomy" id="2778368"/>
    <lineage>
        <taxon>Bacteria</taxon>
        <taxon>Bacillati</taxon>
        <taxon>Chloroflexota</taxon>
        <taxon>Ktedonobacteria</taxon>
        <taxon>Ktedonobacterales</taxon>
        <taxon>Dictyobacteraceae</taxon>
        <taxon>Dictyobacter</taxon>
    </lineage>
</organism>
<evidence type="ECO:0000313" key="11">
    <source>
        <dbReference type="Proteomes" id="UP000635565"/>
    </source>
</evidence>